<dbReference type="AlphaFoldDB" id="A0AAW0GAA2"/>
<accession>A0AAW0GAA2</accession>
<evidence type="ECO:0000313" key="1">
    <source>
        <dbReference type="EMBL" id="KAK7689771.1"/>
    </source>
</evidence>
<keyword evidence="2" id="KW-1185">Reference proteome</keyword>
<comment type="caution">
    <text evidence="1">The sequence shown here is derived from an EMBL/GenBank/DDBJ whole genome shotgun (WGS) entry which is preliminary data.</text>
</comment>
<dbReference type="SUPFAM" id="SSF81383">
    <property type="entry name" value="F-box domain"/>
    <property type="match status" value="1"/>
</dbReference>
<organism evidence="1 2">
    <name type="scientific">Cerrena zonata</name>
    <dbReference type="NCBI Taxonomy" id="2478898"/>
    <lineage>
        <taxon>Eukaryota</taxon>
        <taxon>Fungi</taxon>
        <taxon>Dikarya</taxon>
        <taxon>Basidiomycota</taxon>
        <taxon>Agaricomycotina</taxon>
        <taxon>Agaricomycetes</taxon>
        <taxon>Polyporales</taxon>
        <taxon>Cerrenaceae</taxon>
        <taxon>Cerrena</taxon>
    </lineage>
</organism>
<dbReference type="InterPro" id="IPR036047">
    <property type="entry name" value="F-box-like_dom_sf"/>
</dbReference>
<name>A0AAW0GAA2_9APHY</name>
<proteinExistence type="predicted"/>
<gene>
    <name evidence="1" type="ORF">QCA50_006410</name>
</gene>
<dbReference type="Proteomes" id="UP001385951">
    <property type="component" value="Unassembled WGS sequence"/>
</dbReference>
<protein>
    <recommendedName>
        <fullName evidence="3">F-box domain-containing protein</fullName>
    </recommendedName>
</protein>
<reference evidence="1 2" key="1">
    <citation type="submission" date="2022-09" db="EMBL/GenBank/DDBJ databases">
        <authorList>
            <person name="Palmer J.M."/>
        </authorList>
    </citation>
    <scope>NUCLEOTIDE SEQUENCE [LARGE SCALE GENOMIC DNA]</scope>
    <source>
        <strain evidence="1 2">DSM 7382</strain>
    </source>
</reference>
<evidence type="ECO:0000313" key="2">
    <source>
        <dbReference type="Proteomes" id="UP001385951"/>
    </source>
</evidence>
<sequence>MPPAMSWNSLPLELGDRIIDHLHDDPANLKHCALTCRTFLRCSRFNRFRTVIIKERNAVKFLQLLRTSPVGRFVHTLITITRSTNMPSFGPYSNVLWVEKHLPELSKALPFVRTLEMQRYDTPRASTFTGFTSVESLVFKNSLISNINQYRDLLCSFPSLRSARFQGCMIGKSDQVTSPEPKIPSLRTLDFILSQLDPLSFVEWLLTQPPSDTLERMTLSPLQKPTIAPAGSLLKAVGTSLGELRISIIFPHAQDSIPDVPYDQLSLEDLTNLEFLSFGSPAAHAKLNPIHIDMSFSWYAFMLESVTSRCLQTISFSLMTGDIDEVTKLSDWERIIQLLSSSQFTKVKEFRFYILADGIEEFVSDLRRSLSALDEAGKLAFYYTYDDTLKAEFPTVQCSSARDEGVVEHSRSQRRTRD</sequence>
<evidence type="ECO:0008006" key="3">
    <source>
        <dbReference type="Google" id="ProtNLM"/>
    </source>
</evidence>
<dbReference type="EMBL" id="JASBNA010000007">
    <property type="protein sequence ID" value="KAK7689771.1"/>
    <property type="molecule type" value="Genomic_DNA"/>
</dbReference>